<evidence type="ECO:0000256" key="7">
    <source>
        <dbReference type="ARBA" id="ARBA00022857"/>
    </source>
</evidence>
<dbReference type="Gene3D" id="3.20.20.70">
    <property type="entry name" value="Aldolase class I"/>
    <property type="match status" value="1"/>
</dbReference>
<keyword evidence="7" id="KW-0521">NADP</keyword>
<feature type="domain" description="DUS-like FMN-binding" evidence="15">
    <location>
        <begin position="33"/>
        <end position="338"/>
    </location>
</feature>
<dbReference type="GO" id="GO:0017150">
    <property type="term" value="F:tRNA dihydrouridine synthase activity"/>
    <property type="evidence" value="ECO:0007669"/>
    <property type="project" value="InterPro"/>
</dbReference>
<evidence type="ECO:0000256" key="2">
    <source>
        <dbReference type="ARBA" id="ARBA00002790"/>
    </source>
</evidence>
<evidence type="ECO:0000256" key="9">
    <source>
        <dbReference type="ARBA" id="ARBA00023002"/>
    </source>
</evidence>
<evidence type="ECO:0000256" key="13">
    <source>
        <dbReference type="PIRSR" id="PIRSR006621-1"/>
    </source>
</evidence>
<keyword evidence="6 12" id="KW-0819">tRNA processing</keyword>
<feature type="active site" description="Proton donor" evidence="13">
    <location>
        <position position="122"/>
    </location>
</feature>
<evidence type="ECO:0000256" key="6">
    <source>
        <dbReference type="ARBA" id="ARBA00022694"/>
    </source>
</evidence>
<comment type="catalytic activity">
    <reaction evidence="10">
        <text>a 5,6-dihydrouridine in tRNA + NADP(+) = a uridine in tRNA + NADPH + H(+)</text>
        <dbReference type="Rhea" id="RHEA:23624"/>
        <dbReference type="Rhea" id="RHEA-COMP:13339"/>
        <dbReference type="Rhea" id="RHEA-COMP:13887"/>
        <dbReference type="ChEBI" id="CHEBI:15378"/>
        <dbReference type="ChEBI" id="CHEBI:57783"/>
        <dbReference type="ChEBI" id="CHEBI:58349"/>
        <dbReference type="ChEBI" id="CHEBI:65315"/>
        <dbReference type="ChEBI" id="CHEBI:74443"/>
    </reaction>
</comment>
<dbReference type="InterPro" id="IPR013785">
    <property type="entry name" value="Aldolase_TIM"/>
</dbReference>
<evidence type="ECO:0000256" key="4">
    <source>
        <dbReference type="ARBA" id="ARBA00022630"/>
    </source>
</evidence>
<dbReference type="PIRSF" id="PIRSF006621">
    <property type="entry name" value="Dus"/>
    <property type="match status" value="1"/>
</dbReference>
<dbReference type="EC" id="1.3.1.-" evidence="12"/>
<evidence type="ECO:0000256" key="1">
    <source>
        <dbReference type="ARBA" id="ARBA00001917"/>
    </source>
</evidence>
<keyword evidence="14" id="KW-0547">Nucleotide-binding</keyword>
<dbReference type="InterPro" id="IPR024036">
    <property type="entry name" value="tRNA-dHydroUridine_Synthase_C"/>
</dbReference>
<name>A0A0R2H8A7_WEIVI</name>
<evidence type="ECO:0000256" key="10">
    <source>
        <dbReference type="ARBA" id="ARBA00048205"/>
    </source>
</evidence>
<dbReference type="RefSeq" id="WP_057744800.1">
    <property type="nucleotide sequence ID" value="NZ_BJLU01000007.1"/>
</dbReference>
<evidence type="ECO:0000256" key="8">
    <source>
        <dbReference type="ARBA" id="ARBA00022884"/>
    </source>
</evidence>
<comment type="function">
    <text evidence="2 12">Catalyzes the synthesis of 5,6-dihydrouridine (D), a modified base found in the D-loop of most tRNAs, via the reduction of the C5-C6 double bond in target uridines.</text>
</comment>
<reference evidence="16 17" key="1">
    <citation type="journal article" date="2015" name="Genome Announc.">
        <title>Expanding the biotechnology potential of lactobacilli through comparative genomics of 213 strains and associated genera.</title>
        <authorList>
            <person name="Sun Z."/>
            <person name="Harris H.M."/>
            <person name="McCann A."/>
            <person name="Guo C."/>
            <person name="Argimon S."/>
            <person name="Zhang W."/>
            <person name="Yang X."/>
            <person name="Jeffery I.B."/>
            <person name="Cooney J.C."/>
            <person name="Kagawa T.F."/>
            <person name="Liu W."/>
            <person name="Song Y."/>
            <person name="Salvetti E."/>
            <person name="Wrobel A."/>
            <person name="Rasinkangas P."/>
            <person name="Parkhill J."/>
            <person name="Rea M.C."/>
            <person name="O'Sullivan O."/>
            <person name="Ritari J."/>
            <person name="Douillard F.P."/>
            <person name="Paul Ross R."/>
            <person name="Yang R."/>
            <person name="Briner A.E."/>
            <person name="Felis G.E."/>
            <person name="de Vos W.M."/>
            <person name="Barrangou R."/>
            <person name="Klaenhammer T.R."/>
            <person name="Caufield P.W."/>
            <person name="Cui Y."/>
            <person name="Zhang H."/>
            <person name="O'Toole P.W."/>
        </authorList>
    </citation>
    <scope>NUCLEOTIDE SEQUENCE [LARGE SCALE GENOMIC DNA]</scope>
    <source>
        <strain evidence="16 17">DSM 20410</strain>
    </source>
</reference>
<dbReference type="InterPro" id="IPR035587">
    <property type="entry name" value="DUS-like_FMN-bd"/>
</dbReference>
<feature type="binding site" evidence="14">
    <location>
        <begin position="250"/>
        <end position="251"/>
    </location>
    <ligand>
        <name>FMN</name>
        <dbReference type="ChEBI" id="CHEBI:58210"/>
    </ligand>
</feature>
<evidence type="ECO:0000256" key="12">
    <source>
        <dbReference type="PIRNR" id="PIRNR006621"/>
    </source>
</evidence>
<feature type="binding site" evidence="14">
    <location>
        <position position="189"/>
    </location>
    <ligand>
        <name>FMN</name>
        <dbReference type="ChEBI" id="CHEBI:58210"/>
    </ligand>
</feature>
<comment type="catalytic activity">
    <reaction evidence="11">
        <text>a 5,6-dihydrouridine in tRNA + NAD(+) = a uridine in tRNA + NADH + H(+)</text>
        <dbReference type="Rhea" id="RHEA:54452"/>
        <dbReference type="Rhea" id="RHEA-COMP:13339"/>
        <dbReference type="Rhea" id="RHEA-COMP:13887"/>
        <dbReference type="ChEBI" id="CHEBI:15378"/>
        <dbReference type="ChEBI" id="CHEBI:57540"/>
        <dbReference type="ChEBI" id="CHEBI:57945"/>
        <dbReference type="ChEBI" id="CHEBI:65315"/>
        <dbReference type="ChEBI" id="CHEBI:74443"/>
    </reaction>
</comment>
<comment type="similarity">
    <text evidence="12">Belongs to the dus family.</text>
</comment>
<dbReference type="PANTHER" id="PTHR11082">
    <property type="entry name" value="TRNA-DIHYDROURIDINE SYNTHASE"/>
    <property type="match status" value="1"/>
</dbReference>
<dbReference type="AlphaFoldDB" id="A0A0R2H8A7"/>
<dbReference type="InterPro" id="IPR018517">
    <property type="entry name" value="tRNA_hU_synthase_CS"/>
</dbReference>
<evidence type="ECO:0000313" key="16">
    <source>
        <dbReference type="EMBL" id="KRN46311.1"/>
    </source>
</evidence>
<dbReference type="PATRIC" id="fig|1629.5.peg.583"/>
<dbReference type="CDD" id="cd02801">
    <property type="entry name" value="DUS_like_FMN"/>
    <property type="match status" value="1"/>
</dbReference>
<dbReference type="EMBL" id="JQBM01000002">
    <property type="protein sequence ID" value="KRN46311.1"/>
    <property type="molecule type" value="Genomic_DNA"/>
</dbReference>
<dbReference type="PROSITE" id="PS01136">
    <property type="entry name" value="UPF0034"/>
    <property type="match status" value="1"/>
</dbReference>
<keyword evidence="8" id="KW-0694">RNA-binding</keyword>
<feature type="binding site" evidence="14">
    <location>
        <position position="92"/>
    </location>
    <ligand>
        <name>FMN</name>
        <dbReference type="ChEBI" id="CHEBI:58210"/>
    </ligand>
</feature>
<dbReference type="PANTHER" id="PTHR11082:SF25">
    <property type="entry name" value="DUS-LIKE FMN-BINDING DOMAIN-CONTAINING PROTEIN"/>
    <property type="match status" value="1"/>
</dbReference>
<dbReference type="Proteomes" id="UP000051992">
    <property type="component" value="Unassembled WGS sequence"/>
</dbReference>
<protein>
    <recommendedName>
        <fullName evidence="12">tRNA-dihydrouridine synthase</fullName>
        <ecNumber evidence="12">1.3.1.-</ecNumber>
    </recommendedName>
</protein>
<feature type="binding site" evidence="14">
    <location>
        <position position="160"/>
    </location>
    <ligand>
        <name>FMN</name>
        <dbReference type="ChEBI" id="CHEBI:58210"/>
    </ligand>
</feature>
<keyword evidence="3" id="KW-0820">tRNA-binding</keyword>
<keyword evidence="9 12" id="KW-0560">Oxidoreductase</keyword>
<proteinExistence type="inferred from homology"/>
<evidence type="ECO:0000259" key="15">
    <source>
        <dbReference type="Pfam" id="PF01207"/>
    </source>
</evidence>
<organism evidence="16 17">
    <name type="scientific">Weissella viridescens</name>
    <name type="common">Lactobacillus viridescens</name>
    <dbReference type="NCBI Taxonomy" id="1629"/>
    <lineage>
        <taxon>Bacteria</taxon>
        <taxon>Bacillati</taxon>
        <taxon>Bacillota</taxon>
        <taxon>Bacilli</taxon>
        <taxon>Lactobacillales</taxon>
        <taxon>Lactobacillaceae</taxon>
        <taxon>Weissella</taxon>
    </lineage>
</organism>
<gene>
    <name evidence="16" type="ORF">IV50_GL000579</name>
</gene>
<evidence type="ECO:0000256" key="5">
    <source>
        <dbReference type="ARBA" id="ARBA00022643"/>
    </source>
</evidence>
<keyword evidence="5 12" id="KW-0288">FMN</keyword>
<dbReference type="Pfam" id="PF01207">
    <property type="entry name" value="Dus"/>
    <property type="match status" value="1"/>
</dbReference>
<dbReference type="OrthoDB" id="9764501at2"/>
<evidence type="ECO:0000256" key="14">
    <source>
        <dbReference type="PIRSR" id="PIRSR006621-2"/>
    </source>
</evidence>
<comment type="cofactor">
    <cofactor evidence="1 12 14">
        <name>FMN</name>
        <dbReference type="ChEBI" id="CHEBI:58210"/>
    </cofactor>
</comment>
<evidence type="ECO:0000313" key="17">
    <source>
        <dbReference type="Proteomes" id="UP000051992"/>
    </source>
</evidence>
<dbReference type="GO" id="GO:0000049">
    <property type="term" value="F:tRNA binding"/>
    <property type="evidence" value="ECO:0007669"/>
    <property type="project" value="UniProtKB-KW"/>
</dbReference>
<keyword evidence="4 12" id="KW-0285">Flavoprotein</keyword>
<accession>A0A0R2H8A7</accession>
<keyword evidence="17" id="KW-1185">Reference proteome</keyword>
<dbReference type="InterPro" id="IPR001269">
    <property type="entry name" value="DUS_fam"/>
</dbReference>
<comment type="caution">
    <text evidence="16">The sequence shown here is derived from an EMBL/GenBank/DDBJ whole genome shotgun (WGS) entry which is preliminary data.</text>
</comment>
<evidence type="ECO:0000256" key="3">
    <source>
        <dbReference type="ARBA" id="ARBA00022555"/>
    </source>
</evidence>
<dbReference type="SUPFAM" id="SSF51395">
    <property type="entry name" value="FMN-linked oxidoreductases"/>
    <property type="match status" value="1"/>
</dbReference>
<evidence type="ECO:0000256" key="11">
    <source>
        <dbReference type="ARBA" id="ARBA00048802"/>
    </source>
</evidence>
<sequence length="353" mass="39734">MVQPKSAFWQNVVDAAQQHPQVDGLEKLPFFTLAPMEAVTDTVFRRVVAKAAAPDAFYTEFTNARSISHPKAKFTVQGRLSFDPSEQIPVAQLWGDRPIDFELGVADVKNRGFEAVDINMGCPDSTVIKNGAGSGLIKEPDKAAELIAAAKTGGLPISVKTRLGFNKLDTFREWIPFLLRQDIQVLTIHLRTRKEMSKVPAHFELIDEILQMRDEIAPDTLIQINGDIKDRAQGLAIAKEHPGLDGIMIGRGIFESPFAFEDTATEHTLDDSLDLLRYQLDLHDEFEAEFGPTNFQKLKRFFKIYVRGFSYASDLRVALMETKTTDEVRNILDEFDQQWAAKQAELAEQHQND</sequence>
<dbReference type="GO" id="GO:0050660">
    <property type="term" value="F:flavin adenine dinucleotide binding"/>
    <property type="evidence" value="ECO:0007669"/>
    <property type="project" value="InterPro"/>
</dbReference>
<dbReference type="Gene3D" id="1.10.1200.80">
    <property type="entry name" value="Putative flavin oxidoreducatase, domain 2"/>
    <property type="match status" value="1"/>
</dbReference>